<feature type="region of interest" description="Disordered" evidence="1">
    <location>
        <begin position="2628"/>
        <end position="2651"/>
    </location>
</feature>
<keyword evidence="7" id="KW-1185">Reference proteome</keyword>
<dbReference type="InterPro" id="IPR045167">
    <property type="entry name" value="Hobbit"/>
</dbReference>
<dbReference type="SMART" id="SM01214">
    <property type="entry name" value="Fmp27_GFWDK"/>
    <property type="match status" value="1"/>
</dbReference>
<feature type="domain" description="FMP27 WPPW motif-containing RBG unit" evidence="5">
    <location>
        <begin position="1747"/>
        <end position="2268"/>
    </location>
</feature>
<evidence type="ECO:0008006" key="8">
    <source>
        <dbReference type="Google" id="ProtNLM"/>
    </source>
</evidence>
<proteinExistence type="predicted"/>
<feature type="region of interest" description="Disordered" evidence="1">
    <location>
        <begin position="2809"/>
        <end position="2923"/>
    </location>
</feature>
<dbReference type="Proteomes" id="UP000740926">
    <property type="component" value="Unassembled WGS sequence"/>
</dbReference>
<comment type="caution">
    <text evidence="6">The sequence shown here is derived from an EMBL/GenBank/DDBJ whole genome shotgun (WGS) entry which is preliminary data.</text>
</comment>
<dbReference type="InterPro" id="IPR019415">
    <property type="entry name" value="FMP27_SW_RBG"/>
</dbReference>
<feature type="transmembrane region" description="Helical" evidence="2">
    <location>
        <begin position="6"/>
        <end position="26"/>
    </location>
</feature>
<reference evidence="6 7" key="1">
    <citation type="journal article" date="2020" name="Microb. Genom.">
        <title>Genetic diversity of clinical and environmental Mucorales isolates obtained from an investigation of mucormycosis cases among solid organ transplant recipients.</title>
        <authorList>
            <person name="Nguyen M.H."/>
            <person name="Kaul D."/>
            <person name="Muto C."/>
            <person name="Cheng S.J."/>
            <person name="Richter R.A."/>
            <person name="Bruno V.M."/>
            <person name="Liu G."/>
            <person name="Beyhan S."/>
            <person name="Sundermann A.J."/>
            <person name="Mounaud S."/>
            <person name="Pasculle A.W."/>
            <person name="Nierman W.C."/>
            <person name="Driscoll E."/>
            <person name="Cumbie R."/>
            <person name="Clancy C.J."/>
            <person name="Dupont C.L."/>
        </authorList>
    </citation>
    <scope>NUCLEOTIDE SEQUENCE [LARGE SCALE GENOMIC DNA]</scope>
    <source>
        <strain evidence="6 7">GL24</strain>
    </source>
</reference>
<feature type="compositionally biased region" description="Polar residues" evidence="1">
    <location>
        <begin position="2590"/>
        <end position="2608"/>
    </location>
</feature>
<feature type="compositionally biased region" description="Polar residues" evidence="1">
    <location>
        <begin position="2904"/>
        <end position="2916"/>
    </location>
</feature>
<feature type="compositionally biased region" description="Basic and acidic residues" evidence="1">
    <location>
        <begin position="2881"/>
        <end position="2902"/>
    </location>
</feature>
<gene>
    <name evidence="6" type="ORF">G6F50_003865</name>
</gene>
<evidence type="ECO:0000313" key="6">
    <source>
        <dbReference type="EMBL" id="KAG1572286.1"/>
    </source>
</evidence>
<evidence type="ECO:0000259" key="3">
    <source>
        <dbReference type="SMART" id="SM01214"/>
    </source>
</evidence>
<dbReference type="InterPro" id="IPR019441">
    <property type="entry name" value="FMP27/BLTP2/Hobbit_GFWDK_RBG"/>
</dbReference>
<feature type="domain" description="FMP27 SW motif-containing RBG unit" evidence="4">
    <location>
        <begin position="1177"/>
        <end position="1295"/>
    </location>
</feature>
<keyword evidence="2" id="KW-1133">Transmembrane helix</keyword>
<dbReference type="SMART" id="SM01215">
    <property type="entry name" value="Fmp27_SW"/>
    <property type="match status" value="1"/>
</dbReference>
<keyword evidence="2" id="KW-0812">Transmembrane</keyword>
<feature type="domain" description="FMP27/BLTP2/Hobbit GFWDK motif-containing RBG unit" evidence="3">
    <location>
        <begin position="1313"/>
        <end position="1470"/>
    </location>
</feature>
<evidence type="ECO:0000259" key="5">
    <source>
        <dbReference type="SMART" id="SM01216"/>
    </source>
</evidence>
<sequence>MSLSIYQYACLFLAFYLLRLLLKAILSLRFRLQFGRIGFFSISNIQYHHQRSSEFAVWSLKVGKLKFRIRRHPRTATTATSILPFITIHASDVHIQLHNLAALSSKKQKQQAKPINPINRRLSRMGIPPPRMPWWYPLSLMKVVIKFTSALPAQFLMAGLANYVDFEMNSLQFDVEKYATFTIQHTNFRSVLFAAVDLPSAPSNSRGKRSLSLHASHQRHSIKRAEHLFKEKFLEIVITSGPISLVQIASAENEAGNIVNLPSGMHIAVSCHFSAGCVTLKDVDANTMIETVKLNTNHLLELLKSIKLSLPPKPAPAPDQNLEKPPKIVKLLHSASLSIRDTIIETKHVEDCFSTLSIKDMCLTGIVENEVLGIDPYLKALYTTKLISWTITDNSIDITKRRLTEVIVIPSIAFNATISQSVLAKKKYEQMDTLPETFIGVLEGDDLIPNKQFVSLSINVDHPKIFLDISKSSTFKKLSSNLQRRQDALQAPSASPRNSKEFYNLPRASLSITVEYPSIYFRSLEKSVGLISWSELNFDVSGAYFVERNRPTSIISNFSGPNISATDHTTLAENEEKIEYHVGSSTIQKLHSPTRPSWTNLFRRSWRPKEADGEHKKSNALGWRYRASLRFIMQHTCLDAIAKKEGEQPLILIKDIELSVKANFNVTFFNEEDTLHQQVKSSWDPYEQHHDMRITVDKTVLNLYSETETGTSQLDFWVNNVANEIKSNWPSKNKNPSNTKDQRIYQHILTARIQFELNNSTLILKGLDQGLKGKRLVPEGYIDNAPEEDINACLVFSLDCFSVLFNGSRVSIANRQMHRYSANFGSINNTEAEKGGKENDHALLGSVRVSLQEMAMKRMFGNKIDDWQENDDKQSIVLWIPSVNIRTNMIKTSDHISLSPSIVVKKIGIQYTISNHYALLITALSTKQFVQKVIKKEDTRIREKKPPSVVFSKLQLQANRTDVHVSLPDTTKLYVRMDSLRTEWLNDIEHCGEIPSTAIRNLTIYGVAPEEERQWEQLLEIDNLQLSIEKDMDLATGMLSKVCQLSLSKFYLRIPYKYELCHVLDNAVNLMKVIKASHSRLLKGVSFLYFGPTEKKEPISIPDMRLICDLFTFQLEDDPFEVRLRSIWKTGIVEQANRVALQDAFDLKAKTLTTYQFSEASEENKNTDITYDARVHEALRGLQEHNSKSWKRHIDTAILKEKSAYEKIRNADYRSSILPDQLGDALGNDEGINEDYANIFYINIVSLPHYSPLLDVTIRNTHLDFRRPDFNLEKTREFIYDLGKGQPLDTPLSTLIPFHLDWKAGATWAQIRDYPLPFVLVPPTSPEEDREQENIYSWSLSGNYALADTLGDLDATRCINLEVVNDPNRDTRYSVQVPRTSTPLKFFSTVNISVHTPGLSYICWCIPYQPAIQDISRIFETFTKPPIDPSEKVGFWDKIRLIIHTRTKISFAGGGDLAVIMKGSRNPYEMSEKGFGLAKLWRNNVVWLIGYDNPEGEFMQVTSCDYAFGVPDPVHGGFSAPYILPVATHRPDSYPSSASVSSLDSASITKENKDNFCFTKVALKMTGGIRMGLGCQLERACNCELCDENSDVSTNDREAHKRTLLEFSPHYKVKMKTPDNVHEEDYDAYRGFRSDFIHFSISIVKLTVPEPEKEITNVVGNSMHITPGFLDHFVSWVRLFGGAMSYPLRSGPLFPKLDTRPTKKFGKHMSTLKYKIVINPLTIGCFVKDENVEAENVAVQELGDSVGLKGFVKGFSLDIHQRREIVNISNYKLDQKRLKANWPIQEAEIQLKNIDIRAVKAQYKAMDDKEAHAADSISSSIETSNDSDLVASSDGEDVPDMMEGLNYQCGNDPESSEWIDLDDFVELNIDTPTILPSVQVLPFAFSPYFHYIRQTNRDDIQKFKYLHETHDCIFGTAVKTREMQVILLQDRKTNIDIQIRKHQARLHTNEMKRKQPGIDEKALDDLSDQIVEKTRVLYEKRELLQRYIKETSIQAMSGTVRGSTLSAHSNSAIFGEDSLKQWEEHLGHFKVRCIAHNPQILWNNSLRNILYHALDLREHRRALSYYMTSRTVKFLRDLIDASHVKQTDSDDQFVLDNEEGGMDQSMVHELIEKLLSEQDTKLYAANETDEEQKLMGEHEIDEIDMSHSENINNPEMQAKSIPSNYVMKSSYLIDLLNPQISLQSDCAPDNIVLVANERIQVKGFNIIDENESDVDMESVKHRTIVSLDNLQFFVAKKEQFDSVDLLLDNHYGARESDHWLAWIPSETLISYVNTSEQFQRIGDRISATLQYDKYNQLRLKTNSSALSRIHPFEERCDSVQLSFPKFHLTADSSQYNAIYQVATDLLLYKEPAKQERLARLREIMMAADRSSLFEITEKIVDLQNRVRQLTYARDQYRHNMALLDDKRIGEFKSIRLALFDALEELYLGMEAIKLMQSNQRKDYNEPETNLKLVCSIDKLVWEMLSSGKIPLCECTLTNVSYIFISKEDHSAINTFEVDIMQVKNTSPSPVFADVLGPYFDPRKPYDFTRHKMLRCYFVTLAPVGGIPIVQHLETNLHPLRLQMTYNFGKALAYYLFPPEKRQKQSEHGPLTSSASAPSITVNDPNIQLDTPQLAGSAITLPVTDRDTARSIASSKSTESAPAMMGNNEPHDFATLNREDAEFDFSTDNQSSVPQSSKQTKKQKKQNSQKISKASDDLSVMKKRASSNRTFILVKIPGARHCLSYQGPKEKNIEDLRDFAFEQPTLEFRNETWSWFELISNIKKDFMKAALLHNSTALLKEKLLRRHPRELNTISEIPLQSASVNGSKYFVQPAPKSKSPIEDHEESQSDDTEGSSDEDVVSLHSANSQDIWDAESSESNTKHSHIWSRLKKPKKPSPVPSESKKSISEGSSRRLSVDSRDAAPKTSSPRRQSNSAHQFREDEQFTIKGKKLLGKYYNGPTQWYTPKLKSK</sequence>
<dbReference type="PANTHER" id="PTHR15678:SF6">
    <property type="entry name" value="BRIDGE-LIKE LIPID TRANSFER PROTEIN FAMILY MEMBER 2"/>
    <property type="match status" value="1"/>
</dbReference>
<dbReference type="PANTHER" id="PTHR15678">
    <property type="entry name" value="ANTIGEN MLAA-22-RELATED"/>
    <property type="match status" value="1"/>
</dbReference>
<evidence type="ECO:0000256" key="1">
    <source>
        <dbReference type="SAM" id="MobiDB-lite"/>
    </source>
</evidence>
<feature type="region of interest" description="Disordered" evidence="1">
    <location>
        <begin position="2663"/>
        <end position="2701"/>
    </location>
</feature>
<keyword evidence="2" id="KW-0472">Membrane</keyword>
<feature type="compositionally biased region" description="Acidic residues" evidence="1">
    <location>
        <begin position="2822"/>
        <end position="2839"/>
    </location>
</feature>
<feature type="region of interest" description="Disordered" evidence="1">
    <location>
        <begin position="2582"/>
        <end position="2608"/>
    </location>
</feature>
<evidence type="ECO:0000256" key="2">
    <source>
        <dbReference type="SAM" id="Phobius"/>
    </source>
</evidence>
<feature type="compositionally biased region" description="Polar residues" evidence="1">
    <location>
        <begin position="2630"/>
        <end position="2639"/>
    </location>
</feature>
<accession>A0A9P6Z7E0</accession>
<dbReference type="Pfam" id="PF10344">
    <property type="entry name" value="Hobbit"/>
    <property type="match status" value="1"/>
</dbReference>
<feature type="region of interest" description="Disordered" evidence="1">
    <location>
        <begin position="1814"/>
        <end position="1835"/>
    </location>
</feature>
<evidence type="ECO:0000313" key="7">
    <source>
        <dbReference type="Proteomes" id="UP000740926"/>
    </source>
</evidence>
<evidence type="ECO:0000259" key="4">
    <source>
        <dbReference type="SMART" id="SM01215"/>
    </source>
</evidence>
<protein>
    <recommendedName>
        <fullName evidence="8">FMP27 GFWDK domain-containing protein</fullName>
    </recommendedName>
</protein>
<name>A0A9P6Z7E0_9FUNG</name>
<organism evidence="6 7">
    <name type="scientific">Rhizopus delemar</name>
    <dbReference type="NCBI Taxonomy" id="936053"/>
    <lineage>
        <taxon>Eukaryota</taxon>
        <taxon>Fungi</taxon>
        <taxon>Fungi incertae sedis</taxon>
        <taxon>Mucoromycota</taxon>
        <taxon>Mucoromycotina</taxon>
        <taxon>Mucoromycetes</taxon>
        <taxon>Mucorales</taxon>
        <taxon>Mucorineae</taxon>
        <taxon>Rhizopodaceae</taxon>
        <taxon>Rhizopus</taxon>
    </lineage>
</organism>
<dbReference type="InterPro" id="IPR019449">
    <property type="entry name" value="FMP27_WPPW_RBG"/>
</dbReference>
<feature type="compositionally biased region" description="Low complexity" evidence="1">
    <location>
        <begin position="1815"/>
        <end position="1828"/>
    </location>
</feature>
<dbReference type="SMART" id="SM01216">
    <property type="entry name" value="Fmp27_WPPW"/>
    <property type="match status" value="1"/>
</dbReference>
<dbReference type="EMBL" id="JAANIU010000436">
    <property type="protein sequence ID" value="KAG1572286.1"/>
    <property type="molecule type" value="Genomic_DNA"/>
</dbReference>
<feature type="compositionally biased region" description="Basic residues" evidence="1">
    <location>
        <begin position="2861"/>
        <end position="2874"/>
    </location>
</feature>